<reference evidence="8" key="2">
    <citation type="submission" date="2021-09" db="EMBL/GenBank/DDBJ databases">
        <authorList>
            <person name="Gilroy R."/>
        </authorList>
    </citation>
    <scope>NUCLEOTIDE SEQUENCE</scope>
    <source>
        <strain evidence="8">USAMLcec4-12693</strain>
    </source>
</reference>
<dbReference type="EMBL" id="DYXE01000086">
    <property type="protein sequence ID" value="HJH50592.1"/>
    <property type="molecule type" value="Genomic_DNA"/>
</dbReference>
<gene>
    <name evidence="8" type="ORF">K8V39_10040</name>
</gene>
<dbReference type="InterPro" id="IPR058240">
    <property type="entry name" value="rSAM_sf"/>
</dbReference>
<dbReference type="Gene3D" id="3.20.20.70">
    <property type="entry name" value="Aldolase class I"/>
    <property type="match status" value="1"/>
</dbReference>
<dbReference type="SFLD" id="SFLDG01386">
    <property type="entry name" value="main_SPASM_domain-containing"/>
    <property type="match status" value="1"/>
</dbReference>
<dbReference type="SFLD" id="SFLDG01384">
    <property type="entry name" value="thioether_bond_formation_requi"/>
    <property type="match status" value="1"/>
</dbReference>
<proteinExistence type="inferred from homology"/>
<dbReference type="PANTHER" id="PTHR43273">
    <property type="entry name" value="ANAEROBIC SULFATASE-MATURATING ENZYME HOMOLOG ASLB-RELATED"/>
    <property type="match status" value="1"/>
</dbReference>
<evidence type="ECO:0000259" key="7">
    <source>
        <dbReference type="PROSITE" id="PS51918"/>
    </source>
</evidence>
<comment type="caution">
    <text evidence="8">The sequence shown here is derived from an EMBL/GenBank/DDBJ whole genome shotgun (WGS) entry which is preliminary data.</text>
</comment>
<evidence type="ECO:0000256" key="5">
    <source>
        <dbReference type="ARBA" id="ARBA00023014"/>
    </source>
</evidence>
<keyword evidence="3" id="KW-0479">Metal-binding</keyword>
<evidence type="ECO:0000313" key="8">
    <source>
        <dbReference type="EMBL" id="HJH50592.1"/>
    </source>
</evidence>
<evidence type="ECO:0000256" key="3">
    <source>
        <dbReference type="ARBA" id="ARBA00022723"/>
    </source>
</evidence>
<keyword evidence="5" id="KW-0411">Iron-sulfur</keyword>
<dbReference type="NCBIfam" id="TIGR04085">
    <property type="entry name" value="rSAM_more_4Fe4S"/>
    <property type="match status" value="1"/>
</dbReference>
<dbReference type="SFLD" id="SFLDF00289">
    <property type="entry name" value="anaerobic_Cys-type_sulfatase-m"/>
    <property type="match status" value="1"/>
</dbReference>
<dbReference type="SFLD" id="SFLDG01072">
    <property type="entry name" value="dehydrogenase_like"/>
    <property type="match status" value="1"/>
</dbReference>
<dbReference type="GO" id="GO:0016491">
    <property type="term" value="F:oxidoreductase activity"/>
    <property type="evidence" value="ECO:0007669"/>
    <property type="project" value="InterPro"/>
</dbReference>
<protein>
    <submittedName>
        <fullName evidence="8">SPASM domain-containing protein</fullName>
    </submittedName>
</protein>
<dbReference type="InterPro" id="IPR013785">
    <property type="entry name" value="Aldolase_TIM"/>
</dbReference>
<reference evidence="8" key="1">
    <citation type="journal article" date="2021" name="PeerJ">
        <title>Extensive microbial diversity within the chicken gut microbiome revealed by metagenomics and culture.</title>
        <authorList>
            <person name="Gilroy R."/>
            <person name="Ravi A."/>
            <person name="Getino M."/>
            <person name="Pursley I."/>
            <person name="Horton D.L."/>
            <person name="Alikhan N.F."/>
            <person name="Baker D."/>
            <person name="Gharbi K."/>
            <person name="Hall N."/>
            <person name="Watson M."/>
            <person name="Adriaenssens E.M."/>
            <person name="Foster-Nyarko E."/>
            <person name="Jarju S."/>
            <person name="Secka A."/>
            <person name="Antonio M."/>
            <person name="Oren A."/>
            <person name="Chaudhuri R.R."/>
            <person name="La Ragione R."/>
            <person name="Hildebrand F."/>
            <person name="Pallen M.J."/>
        </authorList>
    </citation>
    <scope>NUCLEOTIDE SEQUENCE</scope>
    <source>
        <strain evidence="8">USAMLcec4-12693</strain>
    </source>
</reference>
<accession>A0A9D2VZJ6</accession>
<comment type="similarity">
    <text evidence="6">Belongs to the radical SAM superfamily. Anaerobic sulfatase-maturating enzyme family.</text>
</comment>
<dbReference type="CDD" id="cd01335">
    <property type="entry name" value="Radical_SAM"/>
    <property type="match status" value="1"/>
</dbReference>
<dbReference type="InterPro" id="IPR023867">
    <property type="entry name" value="Sulphatase_maturase_rSAM"/>
</dbReference>
<dbReference type="PANTHER" id="PTHR43273:SF3">
    <property type="entry name" value="ANAEROBIC SULFATASE-MATURATING ENZYME HOMOLOG ASLB-RELATED"/>
    <property type="match status" value="1"/>
</dbReference>
<dbReference type="RefSeq" id="WP_277272397.1">
    <property type="nucleotide sequence ID" value="NZ_DYXE01000086.1"/>
</dbReference>
<feature type="domain" description="Radical SAM core" evidence="7">
    <location>
        <begin position="1"/>
        <end position="226"/>
    </location>
</feature>
<dbReference type="GO" id="GO:0046872">
    <property type="term" value="F:metal ion binding"/>
    <property type="evidence" value="ECO:0007669"/>
    <property type="project" value="UniProtKB-KW"/>
</dbReference>
<evidence type="ECO:0000256" key="2">
    <source>
        <dbReference type="ARBA" id="ARBA00022691"/>
    </source>
</evidence>
<organism evidence="8 9">
    <name type="scientific">Merdimonas faecis</name>
    <dbReference type="NCBI Taxonomy" id="1653435"/>
    <lineage>
        <taxon>Bacteria</taxon>
        <taxon>Bacillati</taxon>
        <taxon>Bacillota</taxon>
        <taxon>Clostridia</taxon>
        <taxon>Lachnospirales</taxon>
        <taxon>Lachnospiraceae</taxon>
        <taxon>Merdimonas</taxon>
    </lineage>
</organism>
<name>A0A9D2VZJ6_9FIRM</name>
<dbReference type="Proteomes" id="UP000813420">
    <property type="component" value="Unassembled WGS sequence"/>
</dbReference>
<dbReference type="Pfam" id="PF04055">
    <property type="entry name" value="Radical_SAM"/>
    <property type="match status" value="1"/>
</dbReference>
<comment type="cofactor">
    <cofactor evidence="1">
        <name>[4Fe-4S] cluster</name>
        <dbReference type="ChEBI" id="CHEBI:49883"/>
    </cofactor>
</comment>
<keyword evidence="2" id="KW-0949">S-adenosyl-L-methionine</keyword>
<evidence type="ECO:0000256" key="4">
    <source>
        <dbReference type="ARBA" id="ARBA00023004"/>
    </source>
</evidence>
<evidence type="ECO:0000313" key="9">
    <source>
        <dbReference type="Proteomes" id="UP000813420"/>
    </source>
</evidence>
<dbReference type="GO" id="GO:0051536">
    <property type="term" value="F:iron-sulfur cluster binding"/>
    <property type="evidence" value="ECO:0007669"/>
    <property type="project" value="UniProtKB-KW"/>
</dbReference>
<evidence type="ECO:0000256" key="1">
    <source>
        <dbReference type="ARBA" id="ARBA00001966"/>
    </source>
</evidence>
<dbReference type="InterPro" id="IPR023885">
    <property type="entry name" value="4Fe4S-binding_SPASM_dom"/>
</dbReference>
<dbReference type="AlphaFoldDB" id="A0A9D2VZJ6"/>
<dbReference type="InterPro" id="IPR034485">
    <property type="entry name" value="Anaerobic_Cys-type_sulfatase-m"/>
</dbReference>
<sequence>MRELKLLIKPVSSACDLNCRYCFYKDEAEKRKVADHGKMTNDTMHAIVDKALAAAQTCVFGFQGGEPTLAGLSFFRAFTAYVEERKRPGQTVAFTLQTNGIRMDEEWLEFLKEKQFLTGLSLDGVRKTHDENRTDYRGDGTFTRAFACAKKLQEYRIPFHVLCVLNAQTASHIGAVYRFFIRKGLIHQQYIPCLDPLGEERGRNEYSLTPGMYEESMKTLFDLWFQDRVQGSLVYIRQFENYVDMLRGGQPEACSMYGRCSMQNVIESDGSIYPCDFYALDQYQMGNILDPSVDFETLGKLAQKEGAEGHPFFRDPARRDDRCGECRWYPLCRGGCKRDCFSADGTMKNYYCEANSRFFSYSIERLEYLAGSRF</sequence>
<dbReference type="SUPFAM" id="SSF102114">
    <property type="entry name" value="Radical SAM enzymes"/>
    <property type="match status" value="1"/>
</dbReference>
<dbReference type="SFLD" id="SFLDS00029">
    <property type="entry name" value="Radical_SAM"/>
    <property type="match status" value="1"/>
</dbReference>
<dbReference type="PROSITE" id="PS51918">
    <property type="entry name" value="RADICAL_SAM"/>
    <property type="match status" value="1"/>
</dbReference>
<keyword evidence="4" id="KW-0408">Iron</keyword>
<dbReference type="SFLD" id="SFLDG01067">
    <property type="entry name" value="SPASM/twitch_domain_containing"/>
    <property type="match status" value="1"/>
</dbReference>
<dbReference type="InterPro" id="IPR007197">
    <property type="entry name" value="rSAM"/>
</dbReference>
<evidence type="ECO:0000256" key="6">
    <source>
        <dbReference type="ARBA" id="ARBA00023601"/>
    </source>
</evidence>